<dbReference type="EMBL" id="JAMZNK010000027">
    <property type="protein sequence ID" value="MDA6071055.1"/>
    <property type="molecule type" value="Genomic_DNA"/>
</dbReference>
<accession>A0ABT4WEN3</accession>
<evidence type="ECO:0000259" key="2">
    <source>
        <dbReference type="PROSITE" id="PS50866"/>
    </source>
</evidence>
<dbReference type="Proteomes" id="UP001212170">
    <property type="component" value="Unassembled WGS sequence"/>
</dbReference>
<evidence type="ECO:0000313" key="4">
    <source>
        <dbReference type="Proteomes" id="UP001212170"/>
    </source>
</evidence>
<evidence type="ECO:0000313" key="3">
    <source>
        <dbReference type="EMBL" id="MDA6071055.1"/>
    </source>
</evidence>
<dbReference type="Pfam" id="PF19081">
    <property type="entry name" value="Ig_7"/>
    <property type="match status" value="3"/>
</dbReference>
<organism evidence="3 4">
    <name type="scientific">Flavobacterium azizsancarii</name>
    <dbReference type="NCBI Taxonomy" id="2961580"/>
    <lineage>
        <taxon>Bacteria</taxon>
        <taxon>Pseudomonadati</taxon>
        <taxon>Bacteroidota</taxon>
        <taxon>Flavobacteriia</taxon>
        <taxon>Flavobacteriales</taxon>
        <taxon>Flavobacteriaceae</taxon>
        <taxon>Flavobacterium</taxon>
    </lineage>
</organism>
<gene>
    <name evidence="3" type="ORF">NJT12_15680</name>
</gene>
<dbReference type="InterPro" id="IPR001434">
    <property type="entry name" value="OmcB-like_DUF11"/>
</dbReference>
<dbReference type="Pfam" id="PF01345">
    <property type="entry name" value="DUF11"/>
    <property type="match status" value="1"/>
</dbReference>
<feature type="domain" description="GOLD" evidence="2">
    <location>
        <begin position="99"/>
        <end position="207"/>
    </location>
</feature>
<dbReference type="Pfam" id="PF13585">
    <property type="entry name" value="CHU_C"/>
    <property type="match status" value="1"/>
</dbReference>
<dbReference type="PROSITE" id="PS50866">
    <property type="entry name" value="GOLD"/>
    <property type="match status" value="1"/>
</dbReference>
<dbReference type="InterPro" id="IPR022409">
    <property type="entry name" value="PKD/Chitinase_dom"/>
</dbReference>
<dbReference type="SMART" id="SM00089">
    <property type="entry name" value="PKD"/>
    <property type="match status" value="1"/>
</dbReference>
<keyword evidence="1" id="KW-0732">Signal</keyword>
<dbReference type="InterPro" id="IPR045828">
    <property type="entry name" value="PKD_Bacteroidetes"/>
</dbReference>
<dbReference type="InterPro" id="IPR009038">
    <property type="entry name" value="GOLD_dom"/>
</dbReference>
<keyword evidence="4" id="KW-1185">Reference proteome</keyword>
<evidence type="ECO:0000256" key="1">
    <source>
        <dbReference type="SAM" id="SignalP"/>
    </source>
</evidence>
<feature type="signal peptide" evidence="1">
    <location>
        <begin position="1"/>
        <end position="20"/>
    </location>
</feature>
<dbReference type="NCBIfam" id="TIGR01451">
    <property type="entry name" value="B_ant_repeat"/>
    <property type="match status" value="1"/>
</dbReference>
<dbReference type="Gene3D" id="2.60.40.10">
    <property type="entry name" value="Immunoglobulins"/>
    <property type="match status" value="1"/>
</dbReference>
<protein>
    <submittedName>
        <fullName evidence="3">Gliding motility-associated C-terminal domain-containing protein</fullName>
    </submittedName>
</protein>
<comment type="caution">
    <text evidence="3">The sequence shown here is derived from an EMBL/GenBank/DDBJ whole genome shotgun (WGS) entry which is preliminary data.</text>
</comment>
<reference evidence="3 4" key="1">
    <citation type="journal article" date="2023" name="Chemosphere">
        <title>Whole genome analysis of Flavobacterium aziz-sancarii sp. nov., isolated from Ardley Island (Antarctica), revealed a rich resistome and bioremediation potential.</title>
        <authorList>
            <person name="Otur C."/>
            <person name="Okay S."/>
            <person name="Kurt-Kizildogan A."/>
        </authorList>
    </citation>
    <scope>NUCLEOTIDE SEQUENCE [LARGE SCALE GENOMIC DNA]</scope>
    <source>
        <strain evidence="3 4">AC</strain>
    </source>
</reference>
<feature type="chain" id="PRO_5045525540" evidence="1">
    <location>
        <begin position="21"/>
        <end position="2289"/>
    </location>
</feature>
<dbReference type="SUPFAM" id="SSF49299">
    <property type="entry name" value="PKD domain"/>
    <property type="match status" value="1"/>
</dbReference>
<dbReference type="InterPro" id="IPR035986">
    <property type="entry name" value="PKD_dom_sf"/>
</dbReference>
<dbReference type="InterPro" id="IPR044023">
    <property type="entry name" value="Ig_7"/>
</dbReference>
<dbReference type="Pfam" id="PF19406">
    <property type="entry name" value="PKD_5"/>
    <property type="match status" value="1"/>
</dbReference>
<dbReference type="RefSeq" id="WP_271336869.1">
    <property type="nucleotide sequence ID" value="NZ_JAMZNK010000027.1"/>
</dbReference>
<sequence length="2289" mass="245547">MKNIKLLLLFFVFLPLTAIAQGLDFTTVTTPVFCVNDGSITVTATNTTGRVQYELVNYKATKRSVIGVPQDDPVFLNLAPGTYTVGVYDDNNAAIPVTKEVIVPDYGSGSTLTISSIYSNQLAYCATDTDPGSRLTVVPNGGSTPYTITVLDTNDVVVREESSYSSYSFQAMSPGTYKIRVKDNCGTVVNSNSPHVIARNIVYNFTVSTPMYWYWDNNVKVTHSGAGTICDPVTDAYYDFSYSGGIPVIKGNDAFPISQAPGITRMYAVEYDGVKTPYMTYSELQAYKQPLPLDINTWKPMTLWVSICGVEKSTIYDFPYRKNEFLPKLIANAGLTFYLADDAASTLCTPTGYVKLSRLSLFSGFCDPLTLTITEKNGAVPPQQYTITGANQNDFEAQLIIGNTYTLKLTDINGSELNRFSYVNVTRGQWINLNSRTEVFIDPASFRYYNQDELPLELASMADFNNFGKSQLGIKADYFMPMPYSVAVTGPNGFYMEKTFTKLNYSGAFISDNLEVGDYSVHVTSATGCYDRTFTTTLDRVINSISVTSTITPDPIACDRYVKTFNYTISNQGLLRPYPSTSFESMFNVPQISFKVIDGPSGYTQTNAVIDGTYSWLMSFRSTATAVFKGDITGLYKINLVDYNTPAKVFGGPWELDVKSEFPVFDMNGSGGAICAGSTTGTLSIVVKNATSPVYYLKKATDTNYPATGQSSPDFPNLTAGDYMVKVETACYPTALEASFKMDYISNIGSVITGTNVLCDTDSLNLSIKSIGPIANAIWTLPDGSTQTSNNLVVTNPQAGEYSVNVTTRSGCTVTDKIEVKVKRRSVAADQMPMHPKTCNLGNEMLLSAFKYPNPTTGKMYNWYSSPELGAENLIYSGNSYYRFTPTEIKTYTFYVTVTDDEACENLPGTAAEVTLMVIPEPPVPNGDAIQKFCKETTPLVSDLVTDALVDIAWYATPTIGDAPIPMNTPLVDGQLYYAGTLYGGEYSFGCEGKTRLEVMAQLNDRATAADITGLSQSICKGQSADIFVMSSVVNPVFTWYSDAALTNVIATGENYGVTPTETTTYYVTVQGDDACENLPGTAKEIIISVNPSPMIPTGPDTQEFCASANATVGDLMTNETGVVWYTTPSGGIALPAITALTSRIYYGELQNGTCVSDSRLEVTVNINRNAVAADITGVSGLTLCPGTSAEMIAQTTISNPVFTWYDDDALTNVIGTTDYIILGPLVTTSYYVTVSGDGICANTPATAKKITLTVNPNPETPTGDTNQSFCGAATVADLVVYGTNIQWYDSAEFGRSISLNTPLVNGTTYYAASHVYPFCESEIRLAVTAGIYPPLIVTPPAPQIAGNQCTFPGINFDSNSPGTTYVWRVDDWSIGLTDNWTSSPNMPSFKAVNTGTAPVTAIVTVYPIGTVCGAGSFTFTITVNPDIILTQPDDKKVCNNKTVSEIIFESNIIGTTYSWTNDNPKIGLSAIGTGNIPAFIATNDGNVTEIATITVTPFADGCTGTPVVFTIEVNPEGAINRIENQTICLGETASLNASSSNVINPVFTWYSDAALKDVLAVGATYNVWPLVTSVYYVTIKSDHICEGAGMPVTVIVNETVPPTGNPSQEFCSDENATIASLITNENNVIWHDAANAGNIIPSGTALVNGTIYYGSLKVGSCESTTRLAVTAVINNTETPTGNSSQEFCSDENATIASLITNENNVIWYDAANAGNIISSGTALVNGTIYYGSLKVGSCESTTRLAVTAVINNAETPTGNSSQEFCSDENATIASLTTNENNVIWYDAANAGSIIPSGTALVNGAIYYGSLKLGTCESTTRLAVTAVINNAETPTGNPSQEFCSDENATIASLTTNENNVIWYDAPNAGNIIPSGTALVNGTIYYGSLKVGSCESITRLAVTAVLNNAETPTGNLSQEFCSAENATIASLITNENNVIWYDAANAGNIIPSGTALVNGIIYYGSLKAGTCESTTRLAVTAFVKTDLPGETIGWNTTACAGDEVTYRTTAIMSHYNWIVIGGLIKSGGQLNDDFVTVTWTTAGNGSVGVEFINASNCNPIVTIHFPIAITVCSDIAIGKAVNNPTPTIGEPVIFTITATNIGTSDFQNISINEMLPSGYSYVIATTTSGNYNNTTGVWNLPVLNAGKTETLTLTAKVLETGDYLNIAFLSSSTPVDPNPDNNRAEATVVPTEIVIYNAVSANGDGLNDYFKIEGLQHYPENTVEIYNRWGVKIYEANGYGLNNNVFRGISDGRTTIKKGEVVPEGTYFYILRYKTNTGSGIEKSGYLYVN</sequence>
<dbReference type="InterPro" id="IPR013783">
    <property type="entry name" value="Ig-like_fold"/>
</dbReference>
<name>A0ABT4WEN3_9FLAO</name>
<dbReference type="InterPro" id="IPR047589">
    <property type="entry name" value="DUF11_rpt"/>
</dbReference>
<proteinExistence type="predicted"/>